<evidence type="ECO:0000256" key="8">
    <source>
        <dbReference type="SAM" id="Phobius"/>
    </source>
</evidence>
<feature type="transmembrane region" description="Helical" evidence="8">
    <location>
        <begin position="130"/>
        <end position="148"/>
    </location>
</feature>
<feature type="transmembrane region" description="Helical" evidence="8">
    <location>
        <begin position="204"/>
        <end position="225"/>
    </location>
</feature>
<dbReference type="InterPro" id="IPR036259">
    <property type="entry name" value="MFS_trans_sf"/>
</dbReference>
<evidence type="ECO:0000256" key="1">
    <source>
        <dbReference type="ARBA" id="ARBA00004429"/>
    </source>
</evidence>
<dbReference type="RefSeq" id="WP_377353665.1">
    <property type="nucleotide sequence ID" value="NZ_JBHTLQ010000022.1"/>
</dbReference>
<keyword evidence="11" id="KW-1185">Reference proteome</keyword>
<reference evidence="11" key="1">
    <citation type="journal article" date="2019" name="Int. J. Syst. Evol. Microbiol.">
        <title>The Global Catalogue of Microorganisms (GCM) 10K type strain sequencing project: providing services to taxonomists for standard genome sequencing and annotation.</title>
        <authorList>
            <consortium name="The Broad Institute Genomics Platform"/>
            <consortium name="The Broad Institute Genome Sequencing Center for Infectious Disease"/>
            <person name="Wu L."/>
            <person name="Ma J."/>
        </authorList>
    </citation>
    <scope>NUCLEOTIDE SEQUENCE [LARGE SCALE GENOMIC DNA]</scope>
    <source>
        <strain evidence="11">CCUG 55074</strain>
    </source>
</reference>
<feature type="domain" description="Major facilitator superfamily associated" evidence="9">
    <location>
        <begin position="5"/>
        <end position="356"/>
    </location>
</feature>
<evidence type="ECO:0000256" key="5">
    <source>
        <dbReference type="ARBA" id="ARBA00022692"/>
    </source>
</evidence>
<gene>
    <name evidence="10" type="ORF">ACFQ27_11125</name>
</gene>
<proteinExistence type="predicted"/>
<dbReference type="InterPro" id="IPR026032">
    <property type="entry name" value="HcaT-like"/>
</dbReference>
<dbReference type="InterPro" id="IPR024989">
    <property type="entry name" value="MFS_assoc_dom"/>
</dbReference>
<evidence type="ECO:0000256" key="4">
    <source>
        <dbReference type="ARBA" id="ARBA00022519"/>
    </source>
</evidence>
<feature type="transmembrane region" description="Helical" evidence="8">
    <location>
        <begin position="292"/>
        <end position="312"/>
    </location>
</feature>
<keyword evidence="3" id="KW-1003">Cell membrane</keyword>
<feature type="transmembrane region" description="Helical" evidence="8">
    <location>
        <begin position="154"/>
        <end position="174"/>
    </location>
</feature>
<keyword evidence="7 8" id="KW-0472">Membrane</keyword>
<dbReference type="PANTHER" id="PTHR23522:SF10">
    <property type="entry name" value="3-PHENYLPROPIONIC ACID TRANSPORTER-RELATED"/>
    <property type="match status" value="1"/>
</dbReference>
<feature type="transmembrane region" description="Helical" evidence="8">
    <location>
        <begin position="333"/>
        <end position="351"/>
    </location>
</feature>
<comment type="caution">
    <text evidence="10">The sequence shown here is derived from an EMBL/GenBank/DDBJ whole genome shotgun (WGS) entry which is preliminary data.</text>
</comment>
<dbReference type="Proteomes" id="UP001597216">
    <property type="component" value="Unassembled WGS sequence"/>
</dbReference>
<evidence type="ECO:0000256" key="7">
    <source>
        <dbReference type="ARBA" id="ARBA00023136"/>
    </source>
</evidence>
<keyword evidence="6 8" id="KW-1133">Transmembrane helix</keyword>
<feature type="transmembrane region" description="Helical" evidence="8">
    <location>
        <begin position="357"/>
        <end position="377"/>
    </location>
</feature>
<comment type="subcellular location">
    <subcellularLocation>
        <location evidence="1">Cell inner membrane</location>
        <topology evidence="1">Multi-pass membrane protein</topology>
    </subcellularLocation>
</comment>
<keyword evidence="5 8" id="KW-0812">Transmembrane</keyword>
<dbReference type="SUPFAM" id="SSF103473">
    <property type="entry name" value="MFS general substrate transporter"/>
    <property type="match status" value="1"/>
</dbReference>
<protein>
    <submittedName>
        <fullName evidence="10">MFS transporter</fullName>
    </submittedName>
</protein>
<accession>A0ABW3T2H5</accession>
<dbReference type="PIRSF" id="PIRSF004925">
    <property type="entry name" value="HcaT"/>
    <property type="match status" value="1"/>
</dbReference>
<name>A0ABW3T2H5_9CAUL</name>
<feature type="transmembrane region" description="Helical" evidence="8">
    <location>
        <begin position="237"/>
        <end position="257"/>
    </location>
</feature>
<evidence type="ECO:0000256" key="6">
    <source>
        <dbReference type="ARBA" id="ARBA00022989"/>
    </source>
</evidence>
<dbReference type="EMBL" id="JBHTLQ010000022">
    <property type="protein sequence ID" value="MFD1191133.1"/>
    <property type="molecule type" value="Genomic_DNA"/>
</dbReference>
<evidence type="ECO:0000259" key="9">
    <source>
        <dbReference type="Pfam" id="PF12832"/>
    </source>
</evidence>
<evidence type="ECO:0000313" key="10">
    <source>
        <dbReference type="EMBL" id="MFD1191133.1"/>
    </source>
</evidence>
<feature type="transmembrane region" description="Helical" evidence="8">
    <location>
        <begin position="37"/>
        <end position="59"/>
    </location>
</feature>
<organism evidence="10 11">
    <name type="scientific">Phenylobacterium conjunctum</name>
    <dbReference type="NCBI Taxonomy" id="1298959"/>
    <lineage>
        <taxon>Bacteria</taxon>
        <taxon>Pseudomonadati</taxon>
        <taxon>Pseudomonadota</taxon>
        <taxon>Alphaproteobacteria</taxon>
        <taxon>Caulobacterales</taxon>
        <taxon>Caulobacteraceae</taxon>
        <taxon>Phenylobacterium</taxon>
    </lineage>
</organism>
<dbReference type="Pfam" id="PF12832">
    <property type="entry name" value="MFS_1_like"/>
    <property type="match status" value="1"/>
</dbReference>
<keyword evidence="4" id="KW-0997">Cell inner membrane</keyword>
<evidence type="ECO:0000313" key="11">
    <source>
        <dbReference type="Proteomes" id="UP001597216"/>
    </source>
</evidence>
<sequence length="386" mass="41466">MPVRLGLFYAAIFLGNGASSPYMPVWFNHRGLSGAEIGLILSAPMLARTFTAPMLAVWADSFRLRRTPLVLLALVTAATYLLMAPPFGFAWWMVVWFVASSVYSSLPPLHDVIVLNRARSDGFNYGWPRGMGSAAFIVGNVGMGAILTKGSPELVLVWMVVAVLLTAICGRWLIPPDPVQAGGAVLKLSERLAGVGDLLRDRDFMLAVVSVGLIQSAHAFYYAFSALTWKAQGIPESLTGVLWAIGVAVEIGFLWFMEPWRRRMGPRNLLILGGVASVVRWTALAFSPPLWLLFPVQALHTFTYAATFLASLEIVERLSSRANASAAQTINSALSGGMLYGGALIASGALFDQVGAWGYLAMSLMAVAGIAAAIPLYRVARLNDAG</sequence>
<dbReference type="Gene3D" id="1.20.1250.20">
    <property type="entry name" value="MFS general substrate transporter like domains"/>
    <property type="match status" value="2"/>
</dbReference>
<evidence type="ECO:0000256" key="2">
    <source>
        <dbReference type="ARBA" id="ARBA00022448"/>
    </source>
</evidence>
<feature type="transmembrane region" description="Helical" evidence="8">
    <location>
        <begin position="66"/>
        <end position="83"/>
    </location>
</feature>
<dbReference type="NCBIfam" id="NF037955">
    <property type="entry name" value="mfs"/>
    <property type="match status" value="1"/>
</dbReference>
<keyword evidence="2" id="KW-0813">Transport</keyword>
<evidence type="ECO:0000256" key="3">
    <source>
        <dbReference type="ARBA" id="ARBA00022475"/>
    </source>
</evidence>
<dbReference type="PANTHER" id="PTHR23522">
    <property type="entry name" value="BLL5896 PROTEIN"/>
    <property type="match status" value="1"/>
</dbReference>